<protein>
    <submittedName>
        <fullName evidence="1">Uncharacterized protein</fullName>
    </submittedName>
</protein>
<evidence type="ECO:0000313" key="1">
    <source>
        <dbReference type="EMBL" id="GIH73536.1"/>
    </source>
</evidence>
<dbReference type="Proteomes" id="UP000610966">
    <property type="component" value="Unassembled WGS sequence"/>
</dbReference>
<comment type="caution">
    <text evidence="1">The sequence shown here is derived from an EMBL/GenBank/DDBJ whole genome shotgun (WGS) entry which is preliminary data.</text>
</comment>
<dbReference type="EMBL" id="BOOG01000111">
    <property type="protein sequence ID" value="GIH73536.1"/>
    <property type="molecule type" value="Genomic_DNA"/>
</dbReference>
<accession>A0A8J3RFY8</accession>
<reference evidence="1" key="1">
    <citation type="submission" date="2021-01" db="EMBL/GenBank/DDBJ databases">
        <title>Whole genome shotgun sequence of Sphaerimonospora thailandensis NBRC 107569.</title>
        <authorList>
            <person name="Komaki H."/>
            <person name="Tamura T."/>
        </authorList>
    </citation>
    <scope>NUCLEOTIDE SEQUENCE</scope>
    <source>
        <strain evidence="1">NBRC 107569</strain>
    </source>
</reference>
<keyword evidence="2" id="KW-1185">Reference proteome</keyword>
<gene>
    <name evidence="1" type="ORF">Mth01_57890</name>
</gene>
<sequence>MTADLRQRMLKGKSELPHMGRVVRTAGVFPPYVVLADDGTEIEPITEYLKDLAPSDAERTVSSELRL</sequence>
<organism evidence="1 2">
    <name type="scientific">Sphaerimonospora thailandensis</name>
    <dbReference type="NCBI Taxonomy" id="795644"/>
    <lineage>
        <taxon>Bacteria</taxon>
        <taxon>Bacillati</taxon>
        <taxon>Actinomycetota</taxon>
        <taxon>Actinomycetes</taxon>
        <taxon>Streptosporangiales</taxon>
        <taxon>Streptosporangiaceae</taxon>
        <taxon>Sphaerimonospora</taxon>
    </lineage>
</organism>
<name>A0A8J3RFY8_9ACTN</name>
<proteinExistence type="predicted"/>
<dbReference type="RefSeq" id="WP_204019167.1">
    <property type="nucleotide sequence ID" value="NZ_BOOG01000111.1"/>
</dbReference>
<dbReference type="AlphaFoldDB" id="A0A8J3RFY8"/>
<evidence type="ECO:0000313" key="2">
    <source>
        <dbReference type="Proteomes" id="UP000610966"/>
    </source>
</evidence>